<protein>
    <submittedName>
        <fullName evidence="1">Uncharacterized protein</fullName>
    </submittedName>
</protein>
<reference evidence="1" key="1">
    <citation type="submission" date="2020-08" db="EMBL/GenBank/DDBJ databases">
        <title>Multicomponent nature underlies the extraordinary mechanical properties of spider dragline silk.</title>
        <authorList>
            <person name="Kono N."/>
            <person name="Nakamura H."/>
            <person name="Mori M."/>
            <person name="Yoshida Y."/>
            <person name="Ohtoshi R."/>
            <person name="Malay A.D."/>
            <person name="Moran D.A.P."/>
            <person name="Tomita M."/>
            <person name="Numata K."/>
            <person name="Arakawa K."/>
        </authorList>
    </citation>
    <scope>NUCLEOTIDE SEQUENCE</scope>
</reference>
<dbReference type="EMBL" id="BMAV01025970">
    <property type="protein sequence ID" value="GFS46220.1"/>
    <property type="molecule type" value="Genomic_DNA"/>
</dbReference>
<evidence type="ECO:0000313" key="1">
    <source>
        <dbReference type="EMBL" id="GFS46220.1"/>
    </source>
</evidence>
<organism evidence="1 2">
    <name type="scientific">Trichonephila inaurata madagascariensis</name>
    <dbReference type="NCBI Taxonomy" id="2747483"/>
    <lineage>
        <taxon>Eukaryota</taxon>
        <taxon>Metazoa</taxon>
        <taxon>Ecdysozoa</taxon>
        <taxon>Arthropoda</taxon>
        <taxon>Chelicerata</taxon>
        <taxon>Arachnida</taxon>
        <taxon>Araneae</taxon>
        <taxon>Araneomorphae</taxon>
        <taxon>Entelegynae</taxon>
        <taxon>Araneoidea</taxon>
        <taxon>Nephilidae</taxon>
        <taxon>Trichonephila</taxon>
        <taxon>Trichonephila inaurata</taxon>
    </lineage>
</organism>
<dbReference type="AlphaFoldDB" id="A0A8X6IHJ1"/>
<dbReference type="OrthoDB" id="10270323at2759"/>
<name>A0A8X6IHJ1_9ARAC</name>
<proteinExistence type="predicted"/>
<accession>A0A8X6IHJ1</accession>
<dbReference type="Proteomes" id="UP000886998">
    <property type="component" value="Unassembled WGS sequence"/>
</dbReference>
<keyword evidence="2" id="KW-1185">Reference proteome</keyword>
<sequence length="94" mass="11305">MDRVPENGQDTGKRHLAGRWREEWRLSSPPELFIVLLTCIRELTQINYYRGFRRESAVVWLLQGVFNEIGFRREYIREPLYPARANIHCKDLAW</sequence>
<evidence type="ECO:0000313" key="2">
    <source>
        <dbReference type="Proteomes" id="UP000886998"/>
    </source>
</evidence>
<comment type="caution">
    <text evidence="1">The sequence shown here is derived from an EMBL/GenBank/DDBJ whole genome shotgun (WGS) entry which is preliminary data.</text>
</comment>
<gene>
    <name evidence="1" type="ORF">TNIN_169251</name>
</gene>